<accession>A0A2A2K2B3</accession>
<evidence type="ECO:0000313" key="2">
    <source>
        <dbReference type="Proteomes" id="UP000218231"/>
    </source>
</evidence>
<organism evidence="1 2">
    <name type="scientific">Diploscapter pachys</name>
    <dbReference type="NCBI Taxonomy" id="2018661"/>
    <lineage>
        <taxon>Eukaryota</taxon>
        <taxon>Metazoa</taxon>
        <taxon>Ecdysozoa</taxon>
        <taxon>Nematoda</taxon>
        <taxon>Chromadorea</taxon>
        <taxon>Rhabditida</taxon>
        <taxon>Rhabditina</taxon>
        <taxon>Rhabditomorpha</taxon>
        <taxon>Rhabditoidea</taxon>
        <taxon>Rhabditidae</taxon>
        <taxon>Diploscapter</taxon>
    </lineage>
</organism>
<dbReference type="Pfam" id="PF01322">
    <property type="entry name" value="Cytochrom_C_2"/>
    <property type="match status" value="1"/>
</dbReference>
<dbReference type="OrthoDB" id="10668417at2759"/>
<dbReference type="GO" id="GO:0005506">
    <property type="term" value="F:iron ion binding"/>
    <property type="evidence" value="ECO:0007669"/>
    <property type="project" value="InterPro"/>
</dbReference>
<dbReference type="PROSITE" id="PS51009">
    <property type="entry name" value="CYTCII"/>
    <property type="match status" value="1"/>
</dbReference>
<dbReference type="InterPro" id="IPR002321">
    <property type="entry name" value="Cyt_c_II"/>
</dbReference>
<dbReference type="InterPro" id="IPR010980">
    <property type="entry name" value="Cyt_c/b562"/>
</dbReference>
<reference evidence="1 2" key="1">
    <citation type="journal article" date="2017" name="Curr. Biol.">
        <title>Genome architecture and evolution of a unichromosomal asexual nematode.</title>
        <authorList>
            <person name="Fradin H."/>
            <person name="Zegar C."/>
            <person name="Gutwein M."/>
            <person name="Lucas J."/>
            <person name="Kovtun M."/>
            <person name="Corcoran D."/>
            <person name="Baugh L.R."/>
            <person name="Kiontke K."/>
            <person name="Gunsalus K."/>
            <person name="Fitch D.H."/>
            <person name="Piano F."/>
        </authorList>
    </citation>
    <scope>NUCLEOTIDE SEQUENCE [LARGE SCALE GENOMIC DNA]</scope>
    <source>
        <strain evidence="1">PF1309</strain>
    </source>
</reference>
<dbReference type="Gene3D" id="1.20.120.10">
    <property type="entry name" value="Cytochrome c/b562"/>
    <property type="match status" value="1"/>
</dbReference>
<dbReference type="GO" id="GO:0022900">
    <property type="term" value="P:electron transport chain"/>
    <property type="evidence" value="ECO:0007669"/>
    <property type="project" value="InterPro"/>
</dbReference>
<proteinExistence type="predicted"/>
<name>A0A2A2K2B3_9BILA</name>
<evidence type="ECO:0000313" key="1">
    <source>
        <dbReference type="EMBL" id="PAV68064.1"/>
    </source>
</evidence>
<dbReference type="GO" id="GO:0020037">
    <property type="term" value="F:heme binding"/>
    <property type="evidence" value="ECO:0007669"/>
    <property type="project" value="InterPro"/>
</dbReference>
<dbReference type="SUPFAM" id="SSF47175">
    <property type="entry name" value="Cytochromes"/>
    <property type="match status" value="1"/>
</dbReference>
<gene>
    <name evidence="1" type="ORF">WR25_17934</name>
</gene>
<protein>
    <submittedName>
        <fullName evidence="1">Uncharacterized protein</fullName>
    </submittedName>
</protein>
<dbReference type="GO" id="GO:0009055">
    <property type="term" value="F:electron transfer activity"/>
    <property type="evidence" value="ECO:0007669"/>
    <property type="project" value="InterPro"/>
</dbReference>
<dbReference type="Proteomes" id="UP000218231">
    <property type="component" value="Unassembled WGS sequence"/>
</dbReference>
<sequence length="521" mass="56102">MGGMLRGRLPFDGVKFAEGAVKLDSLAHEPWQHFPQVRDEGDSSARADVWERQARFQDLARQLEGVTGELVTVTRNPSLDATQMKAPMDKVEAACKACHSEFLVHATQRLFEPGNLVTVAMVTGNLQLVLDGAAFGGAAGQACIRLGGLRDAGRQAKGCQQEKSGTLGGALNGKLGVTLRSSLFGGVVRVLETGDTIPAQLRGKGLNIFCCKKNLELFRFCATDPRRGLPCVSRSGCERRPVGLQRHLLRQGRAQRFQPLVEGAQVSRAETVMKLSGPGVAETRHLRQDLGVELQPVHEGGHQAGIHQSAPGHGLSHDRAMYHVVKPRNGEAGKADGHLVARANIEFLPASQGTKADLGNLTVVQFDRRQMQDGGYLASASNAKAHFAHLGQCLGEGAACLGLHMALQAFVQFPLQHQVHRLRQLSGDGAERGNMPAPVMALEAIATAEQPDQPTLLVDQGNRDAVDLGLYPDIAFVGQPTTHCLFVRELVDAGVDDRVCNRTACACQWGGRRVWQVEAPL</sequence>
<dbReference type="EMBL" id="LIAE01009828">
    <property type="protein sequence ID" value="PAV68064.1"/>
    <property type="molecule type" value="Genomic_DNA"/>
</dbReference>
<dbReference type="AlphaFoldDB" id="A0A2A2K2B3"/>
<comment type="caution">
    <text evidence="1">The sequence shown here is derived from an EMBL/GenBank/DDBJ whole genome shotgun (WGS) entry which is preliminary data.</text>
</comment>
<keyword evidence="2" id="KW-1185">Reference proteome</keyword>